<gene>
    <name evidence="2" type="ORF">LBW55_01125</name>
</gene>
<evidence type="ECO:0000313" key="3">
    <source>
        <dbReference type="Proteomes" id="UP001143674"/>
    </source>
</evidence>
<dbReference type="AlphaFoldDB" id="A0AAE3NE08"/>
<reference evidence="2" key="1">
    <citation type="submission" date="2021-09" db="EMBL/GenBank/DDBJ databases">
        <title>Genomic analysis of Ralstonia spp.</title>
        <authorList>
            <person name="Aburjaile F."/>
            <person name="Ariute J.C."/>
            <person name="Pais A.K.L."/>
            <person name="Albuquerque G.M.R."/>
            <person name="Silva A.M.F."/>
            <person name="Brenig B."/>
            <person name="Azevedo V."/>
            <person name="Matiuzzi M."/>
            <person name="Ramos R."/>
            <person name="Goes-Neto A."/>
            <person name="Soares S."/>
            <person name="Iseppon A.M.B."/>
            <person name="Souza E."/>
            <person name="Gama M."/>
        </authorList>
    </citation>
    <scope>NUCLEOTIDE SEQUENCE</scope>
    <source>
        <strain evidence="2">B4</strain>
    </source>
</reference>
<comment type="caution">
    <text evidence="2">The sequence shown here is derived from an EMBL/GenBank/DDBJ whole genome shotgun (WGS) entry which is preliminary data.</text>
</comment>
<feature type="region of interest" description="Disordered" evidence="1">
    <location>
        <begin position="16"/>
        <end position="37"/>
    </location>
</feature>
<organism evidence="2 3">
    <name type="scientific">Ralstonia solanacearum</name>
    <name type="common">Pseudomonas solanacearum</name>
    <dbReference type="NCBI Taxonomy" id="305"/>
    <lineage>
        <taxon>Bacteria</taxon>
        <taxon>Pseudomonadati</taxon>
        <taxon>Pseudomonadota</taxon>
        <taxon>Betaproteobacteria</taxon>
        <taxon>Burkholderiales</taxon>
        <taxon>Burkholderiaceae</taxon>
        <taxon>Ralstonia</taxon>
        <taxon>Ralstonia solanacearum species complex</taxon>
    </lineage>
</organism>
<name>A0AAE3NE08_RALSL</name>
<sequence length="60" mass="6260">MTTDVMPLFLCSGASPIGANSQPQQAPNADILKGPPERPSIEYAIAGCNALAADEPPEHR</sequence>
<accession>A0AAE3NE08</accession>
<evidence type="ECO:0000313" key="2">
    <source>
        <dbReference type="EMBL" id="MDB0520220.1"/>
    </source>
</evidence>
<evidence type="ECO:0000256" key="1">
    <source>
        <dbReference type="SAM" id="MobiDB-lite"/>
    </source>
</evidence>
<protein>
    <submittedName>
        <fullName evidence="2">Uncharacterized protein</fullName>
    </submittedName>
</protein>
<feature type="compositionally biased region" description="Polar residues" evidence="1">
    <location>
        <begin position="18"/>
        <end position="27"/>
    </location>
</feature>
<dbReference type="Proteomes" id="UP001143674">
    <property type="component" value="Unassembled WGS sequence"/>
</dbReference>
<dbReference type="RefSeq" id="WP_230675538.1">
    <property type="nucleotide sequence ID" value="NZ_CDLX01000001.1"/>
</dbReference>
<proteinExistence type="predicted"/>
<dbReference type="EMBL" id="JAIVEX010000001">
    <property type="protein sequence ID" value="MDB0520220.1"/>
    <property type="molecule type" value="Genomic_DNA"/>
</dbReference>